<accession>A0ABT7VRM0</accession>
<keyword evidence="2" id="KW-0378">Hydrolase</keyword>
<dbReference type="InterPro" id="IPR012296">
    <property type="entry name" value="Nuclease_put_TT1808"/>
</dbReference>
<feature type="domain" description="Putative restriction endonuclease" evidence="1">
    <location>
        <begin position="19"/>
        <end position="149"/>
    </location>
</feature>
<gene>
    <name evidence="2" type="ORF">QUF54_03065</name>
</gene>
<dbReference type="CDD" id="cd06260">
    <property type="entry name" value="DUF820-like"/>
    <property type="match status" value="1"/>
</dbReference>
<dbReference type="Gene3D" id="3.90.1570.10">
    <property type="entry name" value="tt1808, chain A"/>
    <property type="match status" value="1"/>
</dbReference>
<dbReference type="EMBL" id="JAUCGM010000113">
    <property type="protein sequence ID" value="MDM8562313.1"/>
    <property type="molecule type" value="Genomic_DNA"/>
</dbReference>
<dbReference type="PANTHER" id="PTHR34107:SF1">
    <property type="entry name" value="SLL0198 PROTEIN"/>
    <property type="match status" value="1"/>
</dbReference>
<evidence type="ECO:0000259" key="1">
    <source>
        <dbReference type="Pfam" id="PF05685"/>
    </source>
</evidence>
<keyword evidence="2" id="KW-0255">Endonuclease</keyword>
<keyword evidence="2" id="KW-0540">Nuclease</keyword>
<dbReference type="InterPro" id="IPR011335">
    <property type="entry name" value="Restrct_endonuc-II-like"/>
</dbReference>
<dbReference type="InterPro" id="IPR008538">
    <property type="entry name" value="Uma2"/>
</dbReference>
<dbReference type="GO" id="GO:0004519">
    <property type="term" value="F:endonuclease activity"/>
    <property type="evidence" value="ECO:0007669"/>
    <property type="project" value="UniProtKB-KW"/>
</dbReference>
<sequence length="178" mass="20333">MSDTYAIENNAIDGEDEMGSLNHSTVQTNLAFLLKLSKKFAVMTELSLDISQHDISKYDIDAKEELKPDVCAYLKRPVVPDGKNDLLKVSQMPDLAIEILSPRQAISYLVRKIKAYFELGVKSCWLVDPEQKIITVYSCPKRHLRRKPFTLDIAPEIIDETMDFQLPIGEIFEEEEAR</sequence>
<dbReference type="PANTHER" id="PTHR34107">
    <property type="entry name" value="SLL0198 PROTEIN-RELATED"/>
    <property type="match status" value="1"/>
</dbReference>
<keyword evidence="3" id="KW-1185">Reference proteome</keyword>
<protein>
    <submittedName>
        <fullName evidence="2">Uma2 family endonuclease</fullName>
    </submittedName>
</protein>
<comment type="caution">
    <text evidence="2">The sequence shown here is derived from an EMBL/GenBank/DDBJ whole genome shotgun (WGS) entry which is preliminary data.</text>
</comment>
<name>A0ABT7VRM0_9GAMM</name>
<organism evidence="2 3">
    <name type="scientific">Candidatus Marithioploca araucensis</name>
    <dbReference type="NCBI Taxonomy" id="70273"/>
    <lineage>
        <taxon>Bacteria</taxon>
        <taxon>Pseudomonadati</taxon>
        <taxon>Pseudomonadota</taxon>
        <taxon>Gammaproteobacteria</taxon>
        <taxon>Thiotrichales</taxon>
        <taxon>Thiotrichaceae</taxon>
        <taxon>Candidatus Marithioploca</taxon>
    </lineage>
</organism>
<evidence type="ECO:0000313" key="2">
    <source>
        <dbReference type="EMBL" id="MDM8562313.1"/>
    </source>
</evidence>
<proteinExistence type="predicted"/>
<dbReference type="SUPFAM" id="SSF52980">
    <property type="entry name" value="Restriction endonuclease-like"/>
    <property type="match status" value="1"/>
</dbReference>
<dbReference type="Proteomes" id="UP001171945">
    <property type="component" value="Unassembled WGS sequence"/>
</dbReference>
<evidence type="ECO:0000313" key="3">
    <source>
        <dbReference type="Proteomes" id="UP001171945"/>
    </source>
</evidence>
<reference evidence="2" key="1">
    <citation type="submission" date="2023-06" db="EMBL/GenBank/DDBJ databases">
        <title>Uncultivated large filamentous bacteria from sulfidic sediments reveal new species and different genomic features in energy metabolism and defense.</title>
        <authorList>
            <person name="Fonseca A."/>
        </authorList>
    </citation>
    <scope>NUCLEOTIDE SEQUENCE</scope>
    <source>
        <strain evidence="2">HSG4</strain>
    </source>
</reference>
<dbReference type="Pfam" id="PF05685">
    <property type="entry name" value="Uma2"/>
    <property type="match status" value="1"/>
</dbReference>